<sequence>MGRWCYIAGWALGIAVNLGVAQGSIGALALRRAPEQPEADPAEAVLDVQRLLELELDQAGMCDAWDAAQLGRGSVRYPPAPKETTAAQQNPVRARLHAITETPTKIHAANATTPSPPSPPALPAEHAAPAPISEASHRAQIQDRIKRMEAALAAIPEDHVELSTERASIGTHIAEYKRQLIDGKPIGEEAEQTLSAATALVKHATDEVTTLETELAELERQHVQQIFEGSQATLRQAEATRAAAAGVQPTLAGFSVKTMATASAPPPSVIGPASGSLVRHRGKQKPKELITDYFTRRKVVKSIFKDTSASSAAGRRAVGSMAGFPVPADAPGERADSAAHSCGKDLRITTSNVCTLRPHEEHAAGTQASCQLLCGKVQILEDMFVSENIDVVFLQGGRAVKSEQRKGAHFCTFVGAADEAGGFGCQRERFWDVLLATISTLPRKTPAAKVLLGIDANGRVGHRPSRVGGSSETDAFSPNGFSLPTTLRHLHLSAHNTQFEAGYFATFVV</sequence>
<accession>A0ABN9Y614</accession>
<evidence type="ECO:0000313" key="4">
    <source>
        <dbReference type="Proteomes" id="UP001189429"/>
    </source>
</evidence>
<gene>
    <name evidence="2" type="ORF">PCOR1329_LOCUS65978</name>
    <name evidence="3" type="ORF">PCOR1329_LOCUS81769</name>
</gene>
<comment type="caution">
    <text evidence="3">The sequence shown here is derived from an EMBL/GenBank/DDBJ whole genome shotgun (WGS) entry which is preliminary data.</text>
</comment>
<dbReference type="Proteomes" id="UP001189429">
    <property type="component" value="Unassembled WGS sequence"/>
</dbReference>
<feature type="region of interest" description="Disordered" evidence="1">
    <location>
        <begin position="261"/>
        <end position="282"/>
    </location>
</feature>
<proteinExistence type="predicted"/>
<dbReference type="EMBL" id="CAUYUJ010018479">
    <property type="protein sequence ID" value="CAK0883890.1"/>
    <property type="molecule type" value="Genomic_DNA"/>
</dbReference>
<organism evidence="3 4">
    <name type="scientific">Prorocentrum cordatum</name>
    <dbReference type="NCBI Taxonomy" id="2364126"/>
    <lineage>
        <taxon>Eukaryota</taxon>
        <taxon>Sar</taxon>
        <taxon>Alveolata</taxon>
        <taxon>Dinophyceae</taxon>
        <taxon>Prorocentrales</taxon>
        <taxon>Prorocentraceae</taxon>
        <taxon>Prorocentrum</taxon>
    </lineage>
</organism>
<keyword evidence="4" id="KW-1185">Reference proteome</keyword>
<reference evidence="3" key="1">
    <citation type="submission" date="2023-10" db="EMBL/GenBank/DDBJ databases">
        <authorList>
            <person name="Chen Y."/>
            <person name="Shah S."/>
            <person name="Dougan E. K."/>
            <person name="Thang M."/>
            <person name="Chan C."/>
        </authorList>
    </citation>
    <scope>NUCLEOTIDE SEQUENCE [LARGE SCALE GENOMIC DNA]</scope>
</reference>
<evidence type="ECO:0000313" key="3">
    <source>
        <dbReference type="EMBL" id="CAK0906474.1"/>
    </source>
</evidence>
<feature type="region of interest" description="Disordered" evidence="1">
    <location>
        <begin position="108"/>
        <end position="135"/>
    </location>
</feature>
<evidence type="ECO:0000313" key="2">
    <source>
        <dbReference type="EMBL" id="CAK0883890.1"/>
    </source>
</evidence>
<evidence type="ECO:0008006" key="5">
    <source>
        <dbReference type="Google" id="ProtNLM"/>
    </source>
</evidence>
<dbReference type="EMBL" id="CAUYUJ010021694">
    <property type="protein sequence ID" value="CAK0906474.1"/>
    <property type="molecule type" value="Genomic_DNA"/>
</dbReference>
<evidence type="ECO:0000256" key="1">
    <source>
        <dbReference type="SAM" id="MobiDB-lite"/>
    </source>
</evidence>
<protein>
    <recommendedName>
        <fullName evidence="5">Endonuclease/exonuclease/phosphatase domain-containing protein</fullName>
    </recommendedName>
</protein>
<name>A0ABN9Y614_9DINO</name>